<feature type="region of interest" description="Disordered" evidence="1">
    <location>
        <begin position="95"/>
        <end position="171"/>
    </location>
</feature>
<accession>A0AA40DHX0</accession>
<dbReference type="Proteomes" id="UP001172101">
    <property type="component" value="Unassembled WGS sequence"/>
</dbReference>
<evidence type="ECO:0000256" key="2">
    <source>
        <dbReference type="SAM" id="Phobius"/>
    </source>
</evidence>
<evidence type="ECO:0000256" key="1">
    <source>
        <dbReference type="SAM" id="MobiDB-lite"/>
    </source>
</evidence>
<organism evidence="3 4">
    <name type="scientific">Lasiosphaeria miniovina</name>
    <dbReference type="NCBI Taxonomy" id="1954250"/>
    <lineage>
        <taxon>Eukaryota</taxon>
        <taxon>Fungi</taxon>
        <taxon>Dikarya</taxon>
        <taxon>Ascomycota</taxon>
        <taxon>Pezizomycotina</taxon>
        <taxon>Sordariomycetes</taxon>
        <taxon>Sordariomycetidae</taxon>
        <taxon>Sordariales</taxon>
        <taxon>Lasiosphaeriaceae</taxon>
        <taxon>Lasiosphaeria</taxon>
    </lineage>
</organism>
<feature type="transmembrane region" description="Helical" evidence="2">
    <location>
        <begin position="224"/>
        <end position="246"/>
    </location>
</feature>
<keyword evidence="2" id="KW-1133">Transmembrane helix</keyword>
<keyword evidence="2" id="KW-0472">Membrane</keyword>
<evidence type="ECO:0000313" key="4">
    <source>
        <dbReference type="Proteomes" id="UP001172101"/>
    </source>
</evidence>
<evidence type="ECO:0000313" key="3">
    <source>
        <dbReference type="EMBL" id="KAK0701976.1"/>
    </source>
</evidence>
<keyword evidence="4" id="KW-1185">Reference proteome</keyword>
<name>A0AA40DHX0_9PEZI</name>
<feature type="compositionally biased region" description="Low complexity" evidence="1">
    <location>
        <begin position="99"/>
        <end position="171"/>
    </location>
</feature>
<protein>
    <submittedName>
        <fullName evidence="3">Uncharacterized protein</fullName>
    </submittedName>
</protein>
<gene>
    <name evidence="3" type="ORF">B0T26DRAFT_735458</name>
</gene>
<proteinExistence type="predicted"/>
<comment type="caution">
    <text evidence="3">The sequence shown here is derived from an EMBL/GenBank/DDBJ whole genome shotgun (WGS) entry which is preliminary data.</text>
</comment>
<reference evidence="3" key="1">
    <citation type="submission" date="2023-06" db="EMBL/GenBank/DDBJ databases">
        <title>Genome-scale phylogeny and comparative genomics of the fungal order Sordariales.</title>
        <authorList>
            <consortium name="Lawrence Berkeley National Laboratory"/>
            <person name="Hensen N."/>
            <person name="Bonometti L."/>
            <person name="Westerberg I."/>
            <person name="Brannstrom I.O."/>
            <person name="Guillou S."/>
            <person name="Cros-Aarteil S."/>
            <person name="Calhoun S."/>
            <person name="Haridas S."/>
            <person name="Kuo A."/>
            <person name="Mondo S."/>
            <person name="Pangilinan J."/>
            <person name="Riley R."/>
            <person name="LaButti K."/>
            <person name="Andreopoulos B."/>
            <person name="Lipzen A."/>
            <person name="Chen C."/>
            <person name="Yanf M."/>
            <person name="Daum C."/>
            <person name="Ng V."/>
            <person name="Clum A."/>
            <person name="Steindorff A."/>
            <person name="Ohm R."/>
            <person name="Martin F."/>
            <person name="Silar P."/>
            <person name="Natvig D."/>
            <person name="Lalanne C."/>
            <person name="Gautier V."/>
            <person name="Ament-velasquez S.L."/>
            <person name="Kruys A."/>
            <person name="Hutchinson M.I."/>
            <person name="Powell A.J."/>
            <person name="Barry K."/>
            <person name="Miller A.N."/>
            <person name="Grigoriev I.V."/>
            <person name="Debuchy R."/>
            <person name="Gladieux P."/>
            <person name="Thoren M.H."/>
            <person name="Johannesson H."/>
        </authorList>
    </citation>
    <scope>NUCLEOTIDE SEQUENCE</scope>
    <source>
        <strain evidence="3">SMH2392-1A</strain>
    </source>
</reference>
<keyword evidence="2" id="KW-0812">Transmembrane</keyword>
<dbReference type="RefSeq" id="XP_060289640.1">
    <property type="nucleotide sequence ID" value="XM_060443241.1"/>
</dbReference>
<sequence>MESVETIAVQGSHGACCGGDSPCRIFTNCLSNVAVEVSGSTFVCPGEMVCQTRSVFDAPQCTSARQTDFFCQANGYNSASTVYLNLDVSTTSSAMPTVSARPAWSATSTPPATSTESTPPATSAKSVPSTTSVPSTSTPASSVIPSSSTASSSTASSSTASSSAASSSPISFSRVSSSTASSATSKLDPAATSLTATAAAAPSLNSTSAAAAAAETPLSTSTPAWIAGAVIGPLAVAALAGLAFWLGKRRAASRSSGNPAELGVVSPGEGGSFEYSTLDEAAALNLLAGKPYEQQRWTRASELGGDQPAYAAAVPPLSEAPGEEFAVRELP</sequence>
<dbReference type="AlphaFoldDB" id="A0AA40DHX0"/>
<dbReference type="EMBL" id="JAUIRO010000009">
    <property type="protein sequence ID" value="KAK0701976.1"/>
    <property type="molecule type" value="Genomic_DNA"/>
</dbReference>
<dbReference type="GeneID" id="85326511"/>